<sequence length="111" mass="12736">MEDVPCYSIHCDEYVVVQACEGYLSMLPIHFKSFANLGVSRKLQENQKFITWMVSIEHRQFQGHAGPIYMQNSLHFLSEVNTEIHGRNISGGNTCAWKSNIFKELGSVIWI</sequence>
<keyword evidence="2" id="KW-1185">Reference proteome</keyword>
<protein>
    <submittedName>
        <fullName evidence="1">Uncharacterized protein</fullName>
    </submittedName>
</protein>
<gene>
    <name evidence="1" type="ORF">CSSPJE1EN1_LOCUS20343</name>
</gene>
<dbReference type="EMBL" id="OZ020101">
    <property type="protein sequence ID" value="CAK9274865.1"/>
    <property type="molecule type" value="Genomic_DNA"/>
</dbReference>
<evidence type="ECO:0000313" key="1">
    <source>
        <dbReference type="EMBL" id="CAK9274865.1"/>
    </source>
</evidence>
<proteinExistence type="predicted"/>
<reference evidence="1" key="1">
    <citation type="submission" date="2024-02" db="EMBL/GenBank/DDBJ databases">
        <authorList>
            <consortium name="ELIXIR-Norway"/>
            <consortium name="Elixir Norway"/>
        </authorList>
    </citation>
    <scope>NUCLEOTIDE SEQUENCE</scope>
</reference>
<name>A0ABP0X6Y1_9BRYO</name>
<dbReference type="Proteomes" id="UP001497444">
    <property type="component" value="Chromosome 6"/>
</dbReference>
<organism evidence="1 2">
    <name type="scientific">Sphagnum jensenii</name>
    <dbReference type="NCBI Taxonomy" id="128206"/>
    <lineage>
        <taxon>Eukaryota</taxon>
        <taxon>Viridiplantae</taxon>
        <taxon>Streptophyta</taxon>
        <taxon>Embryophyta</taxon>
        <taxon>Bryophyta</taxon>
        <taxon>Sphagnophytina</taxon>
        <taxon>Sphagnopsida</taxon>
        <taxon>Sphagnales</taxon>
        <taxon>Sphagnaceae</taxon>
        <taxon>Sphagnum</taxon>
    </lineage>
</organism>
<accession>A0ABP0X6Y1</accession>
<evidence type="ECO:0000313" key="2">
    <source>
        <dbReference type="Proteomes" id="UP001497444"/>
    </source>
</evidence>